<keyword evidence="3" id="KW-0238">DNA-binding</keyword>
<dbReference type="InterPro" id="IPR036390">
    <property type="entry name" value="WH_DNA-bd_sf"/>
</dbReference>
<comment type="similarity">
    <text evidence="1">Belongs to the LysR transcriptional regulatory family.</text>
</comment>
<dbReference type="InterPro" id="IPR036388">
    <property type="entry name" value="WH-like_DNA-bd_sf"/>
</dbReference>
<evidence type="ECO:0000313" key="6">
    <source>
        <dbReference type="EMBL" id="SHL75256.1"/>
    </source>
</evidence>
<protein>
    <submittedName>
        <fullName evidence="6">Transcriptional regulator, LysR family</fullName>
    </submittedName>
</protein>
<keyword evidence="4" id="KW-0804">Transcription</keyword>
<dbReference type="Proteomes" id="UP000322545">
    <property type="component" value="Unassembled WGS sequence"/>
</dbReference>
<evidence type="ECO:0000259" key="5">
    <source>
        <dbReference type="PROSITE" id="PS50931"/>
    </source>
</evidence>
<dbReference type="PROSITE" id="PS50931">
    <property type="entry name" value="HTH_LYSR"/>
    <property type="match status" value="1"/>
</dbReference>
<evidence type="ECO:0000256" key="2">
    <source>
        <dbReference type="ARBA" id="ARBA00023015"/>
    </source>
</evidence>
<evidence type="ECO:0000313" key="7">
    <source>
        <dbReference type="Proteomes" id="UP000322545"/>
    </source>
</evidence>
<proteinExistence type="inferred from homology"/>
<dbReference type="InterPro" id="IPR005119">
    <property type="entry name" value="LysR_subst-bd"/>
</dbReference>
<dbReference type="Gene3D" id="1.10.10.10">
    <property type="entry name" value="Winged helix-like DNA-binding domain superfamily/Winged helix DNA-binding domain"/>
    <property type="match status" value="1"/>
</dbReference>
<dbReference type="PANTHER" id="PTHR30427:SF1">
    <property type="entry name" value="TRANSCRIPTIONAL ACTIVATOR PROTEIN LYSR"/>
    <property type="match status" value="1"/>
</dbReference>
<dbReference type="RefSeq" id="WP_149778771.1">
    <property type="nucleotide sequence ID" value="NZ_FRCB01000002.1"/>
</dbReference>
<dbReference type="InterPro" id="IPR000847">
    <property type="entry name" value="LysR_HTH_N"/>
</dbReference>
<dbReference type="GO" id="GO:0003700">
    <property type="term" value="F:DNA-binding transcription factor activity"/>
    <property type="evidence" value="ECO:0007669"/>
    <property type="project" value="InterPro"/>
</dbReference>
<dbReference type="AlphaFoldDB" id="A0A1M7D6Y5"/>
<reference evidence="6 7" key="1">
    <citation type="submission" date="2016-11" db="EMBL/GenBank/DDBJ databases">
        <authorList>
            <person name="Varghese N."/>
            <person name="Submissions S."/>
        </authorList>
    </citation>
    <scope>NUCLEOTIDE SEQUENCE [LARGE SCALE GENOMIC DNA]</scope>
    <source>
        <strain evidence="6 7">DSM 28249</strain>
    </source>
</reference>
<organism evidence="6 7">
    <name type="scientific">Roseovarius litoreus</name>
    <dbReference type="NCBI Taxonomy" id="1155722"/>
    <lineage>
        <taxon>Bacteria</taxon>
        <taxon>Pseudomonadati</taxon>
        <taxon>Pseudomonadota</taxon>
        <taxon>Alphaproteobacteria</taxon>
        <taxon>Rhodobacterales</taxon>
        <taxon>Roseobacteraceae</taxon>
        <taxon>Roseovarius</taxon>
    </lineage>
</organism>
<evidence type="ECO:0000256" key="1">
    <source>
        <dbReference type="ARBA" id="ARBA00009437"/>
    </source>
</evidence>
<dbReference type="PANTHER" id="PTHR30427">
    <property type="entry name" value="TRANSCRIPTIONAL ACTIVATOR PROTEIN LYSR"/>
    <property type="match status" value="1"/>
</dbReference>
<dbReference type="Pfam" id="PF03466">
    <property type="entry name" value="LysR_substrate"/>
    <property type="match status" value="1"/>
</dbReference>
<dbReference type="Gene3D" id="3.40.190.10">
    <property type="entry name" value="Periplasmic binding protein-like II"/>
    <property type="match status" value="2"/>
</dbReference>
<dbReference type="GO" id="GO:0043565">
    <property type="term" value="F:sequence-specific DNA binding"/>
    <property type="evidence" value="ECO:0007669"/>
    <property type="project" value="TreeGrafter"/>
</dbReference>
<dbReference type="EMBL" id="FRCB01000002">
    <property type="protein sequence ID" value="SHL75256.1"/>
    <property type="molecule type" value="Genomic_DNA"/>
</dbReference>
<feature type="domain" description="HTH lysR-type" evidence="5">
    <location>
        <begin position="1"/>
        <end position="58"/>
    </location>
</feature>
<dbReference type="GO" id="GO:0010628">
    <property type="term" value="P:positive regulation of gene expression"/>
    <property type="evidence" value="ECO:0007669"/>
    <property type="project" value="TreeGrafter"/>
</dbReference>
<keyword evidence="7" id="KW-1185">Reference proteome</keyword>
<sequence>MNIVHLLSFREVMLSGSVSQAARNLGRTQPAISSAIAALEAEMGMQLFERRSRRLHPVPEAHYLLAEVTDILDKLDTARQNLRNLKALTRGELRIVAMPGPSVFLVPRLVSRLTSAHKDIRTTILTRSSPQVHQLISTQSYDLGIADLGARIGGTSQLVTPLPTSTCCLCAVPAADPLARLDVITPADLDGRPMAALHQSHSTHRDTRAAFAAAGARFDLRYETQYFIPLLNFVELGLACSVVDVLSAESYQSYRGLQQQGIVFRPFRPEITVDFHILTPAHRPPSHLASAFIALWQDEVLQINAALRGGAGTPRA</sequence>
<accession>A0A1M7D6Y5</accession>
<evidence type="ECO:0000256" key="4">
    <source>
        <dbReference type="ARBA" id="ARBA00023163"/>
    </source>
</evidence>
<name>A0A1M7D6Y5_9RHOB</name>
<keyword evidence="2" id="KW-0805">Transcription regulation</keyword>
<dbReference type="PRINTS" id="PR00039">
    <property type="entry name" value="HTHLYSR"/>
</dbReference>
<dbReference type="SUPFAM" id="SSF53850">
    <property type="entry name" value="Periplasmic binding protein-like II"/>
    <property type="match status" value="1"/>
</dbReference>
<dbReference type="SUPFAM" id="SSF46785">
    <property type="entry name" value="Winged helix' DNA-binding domain"/>
    <property type="match status" value="1"/>
</dbReference>
<evidence type="ECO:0000256" key="3">
    <source>
        <dbReference type="ARBA" id="ARBA00023125"/>
    </source>
</evidence>
<dbReference type="Pfam" id="PF00126">
    <property type="entry name" value="HTH_1"/>
    <property type="match status" value="1"/>
</dbReference>
<gene>
    <name evidence="6" type="ORF">SAMN05443432_102454</name>
</gene>